<protein>
    <recommendedName>
        <fullName evidence="3">AbiV family abortive infection protein</fullName>
    </recommendedName>
</protein>
<evidence type="ECO:0000313" key="1">
    <source>
        <dbReference type="EMBL" id="GAA4455058.1"/>
    </source>
</evidence>
<sequence length="198" mass="23433">MAGLQPHERIIRKIQKIKAALAADKKRWGGFYRDGGGLRYAPPELFIQMGDFSGGLRYLNWFAKNFPDDSGYPDFLFEWTFILFKTGLLKAAEKKAFETFTRNTYLFDRFFDRPIVQIDKWERSNLEIAAFATDHFHYNSGQENMSDFSGWLDQLLRSERFSALTNRYITLSQQLKVEKEREVRRKLIDQMYQLLDEV</sequence>
<organism evidence="1 2">
    <name type="scientific">Rurimicrobium arvi</name>
    <dbReference type="NCBI Taxonomy" id="2049916"/>
    <lineage>
        <taxon>Bacteria</taxon>
        <taxon>Pseudomonadati</taxon>
        <taxon>Bacteroidota</taxon>
        <taxon>Chitinophagia</taxon>
        <taxon>Chitinophagales</taxon>
        <taxon>Chitinophagaceae</taxon>
        <taxon>Rurimicrobium</taxon>
    </lineage>
</organism>
<dbReference type="RefSeq" id="WP_344825696.1">
    <property type="nucleotide sequence ID" value="NZ_BAABEZ010000022.1"/>
</dbReference>
<evidence type="ECO:0000313" key="2">
    <source>
        <dbReference type="Proteomes" id="UP001501410"/>
    </source>
</evidence>
<keyword evidence="2" id="KW-1185">Reference proteome</keyword>
<accession>A0ABP8MU60</accession>
<dbReference type="Proteomes" id="UP001501410">
    <property type="component" value="Unassembled WGS sequence"/>
</dbReference>
<evidence type="ECO:0008006" key="3">
    <source>
        <dbReference type="Google" id="ProtNLM"/>
    </source>
</evidence>
<reference evidence="2" key="1">
    <citation type="journal article" date="2019" name="Int. J. Syst. Evol. Microbiol.">
        <title>The Global Catalogue of Microorganisms (GCM) 10K type strain sequencing project: providing services to taxonomists for standard genome sequencing and annotation.</title>
        <authorList>
            <consortium name="The Broad Institute Genomics Platform"/>
            <consortium name="The Broad Institute Genome Sequencing Center for Infectious Disease"/>
            <person name="Wu L."/>
            <person name="Ma J."/>
        </authorList>
    </citation>
    <scope>NUCLEOTIDE SEQUENCE [LARGE SCALE GENOMIC DNA]</scope>
    <source>
        <strain evidence="2">JCM 31921</strain>
    </source>
</reference>
<gene>
    <name evidence="1" type="ORF">GCM10023092_18090</name>
</gene>
<comment type="caution">
    <text evidence="1">The sequence shown here is derived from an EMBL/GenBank/DDBJ whole genome shotgun (WGS) entry which is preliminary data.</text>
</comment>
<name>A0ABP8MU60_9BACT</name>
<proteinExistence type="predicted"/>
<dbReference type="EMBL" id="BAABEZ010000022">
    <property type="protein sequence ID" value="GAA4455058.1"/>
    <property type="molecule type" value="Genomic_DNA"/>
</dbReference>